<feature type="non-terminal residue" evidence="1">
    <location>
        <position position="1"/>
    </location>
</feature>
<gene>
    <name evidence="1" type="ORF">AK812_SmicGene48619</name>
</gene>
<name>A0A1Q9AF70_SYMMI</name>
<feature type="non-terminal residue" evidence="1">
    <location>
        <position position="40"/>
    </location>
</feature>
<comment type="caution">
    <text evidence="1">The sequence shown here is derived from an EMBL/GenBank/DDBJ whole genome shotgun (WGS) entry which is preliminary data.</text>
</comment>
<sequence length="40" mass="4526">RPALFIPATVASRGGRGTPFSWFSVWKRPGRIQTPAPRFR</sequence>
<dbReference type="EMBL" id="LSRX01008406">
    <property type="protein sequence ID" value="OLP53511.1"/>
    <property type="molecule type" value="Genomic_DNA"/>
</dbReference>
<dbReference type="Proteomes" id="UP000186817">
    <property type="component" value="Unassembled WGS sequence"/>
</dbReference>
<protein>
    <submittedName>
        <fullName evidence="1">Uncharacterized protein</fullName>
    </submittedName>
</protein>
<reference evidence="1 2" key="1">
    <citation type="submission" date="2016-02" db="EMBL/GenBank/DDBJ databases">
        <title>Genome analysis of coral dinoflagellate symbionts highlights evolutionary adaptations to a symbiotic lifestyle.</title>
        <authorList>
            <person name="Aranda M."/>
            <person name="Li Y."/>
            <person name="Liew Y.J."/>
            <person name="Baumgarten S."/>
            <person name="Simakov O."/>
            <person name="Wilson M."/>
            <person name="Piel J."/>
            <person name="Ashoor H."/>
            <person name="Bougouffa S."/>
            <person name="Bajic V.B."/>
            <person name="Ryu T."/>
            <person name="Ravasi T."/>
            <person name="Bayer T."/>
            <person name="Micklem G."/>
            <person name="Kim H."/>
            <person name="Bhak J."/>
            <person name="Lajeunesse T.C."/>
            <person name="Voolstra C.R."/>
        </authorList>
    </citation>
    <scope>NUCLEOTIDE SEQUENCE [LARGE SCALE GENOMIC DNA]</scope>
    <source>
        <strain evidence="1 2">CCMP2467</strain>
    </source>
</reference>
<organism evidence="1 2">
    <name type="scientific">Symbiodinium microadriaticum</name>
    <name type="common">Dinoflagellate</name>
    <name type="synonym">Zooxanthella microadriatica</name>
    <dbReference type="NCBI Taxonomy" id="2951"/>
    <lineage>
        <taxon>Eukaryota</taxon>
        <taxon>Sar</taxon>
        <taxon>Alveolata</taxon>
        <taxon>Dinophyceae</taxon>
        <taxon>Suessiales</taxon>
        <taxon>Symbiodiniaceae</taxon>
        <taxon>Symbiodinium</taxon>
    </lineage>
</organism>
<dbReference type="AlphaFoldDB" id="A0A1Q9AF70"/>
<evidence type="ECO:0000313" key="1">
    <source>
        <dbReference type="EMBL" id="OLP53511.1"/>
    </source>
</evidence>
<accession>A0A1Q9AF70</accession>
<proteinExistence type="predicted"/>
<keyword evidence="2" id="KW-1185">Reference proteome</keyword>
<evidence type="ECO:0000313" key="2">
    <source>
        <dbReference type="Proteomes" id="UP000186817"/>
    </source>
</evidence>